<keyword evidence="4" id="KW-1185">Reference proteome</keyword>
<dbReference type="EMBL" id="BLZA01000053">
    <property type="protein sequence ID" value="GHJ89988.1"/>
    <property type="molecule type" value="Genomic_DNA"/>
</dbReference>
<accession>A0A8H3U048</accession>
<protein>
    <recommendedName>
        <fullName evidence="2">MINDY deubiquitinase domain-containing protein</fullName>
    </recommendedName>
</protein>
<comment type="caution">
    <text evidence="3">The sequence shown here is derived from an EMBL/GenBank/DDBJ whole genome shotgun (WGS) entry which is preliminary data.</text>
</comment>
<gene>
    <name evidence="3" type="ORF">NliqN6_6390</name>
</gene>
<feature type="compositionally biased region" description="Pro residues" evidence="1">
    <location>
        <begin position="19"/>
        <end position="28"/>
    </location>
</feature>
<dbReference type="PANTHER" id="PTHR18063">
    <property type="entry name" value="NF-E2 INDUCIBLE PROTEIN"/>
    <property type="match status" value="1"/>
</dbReference>
<dbReference type="GO" id="GO:0071944">
    <property type="term" value="C:cell periphery"/>
    <property type="evidence" value="ECO:0007669"/>
    <property type="project" value="TreeGrafter"/>
</dbReference>
<feature type="region of interest" description="Disordered" evidence="1">
    <location>
        <begin position="368"/>
        <end position="475"/>
    </location>
</feature>
<feature type="compositionally biased region" description="Basic and acidic residues" evidence="1">
    <location>
        <begin position="369"/>
        <end position="400"/>
    </location>
</feature>
<dbReference type="GO" id="GO:0004843">
    <property type="term" value="F:cysteine-type deubiquitinase activity"/>
    <property type="evidence" value="ECO:0007669"/>
    <property type="project" value="InterPro"/>
</dbReference>
<feature type="domain" description="MINDY deubiquitinase" evidence="2">
    <location>
        <begin position="80"/>
        <end position="352"/>
    </location>
</feature>
<sequence>MFGGAYHAYTQKPVERPPGWVPPPPPDAPELSYDKPTQPDDVAEDLDKKLQIAPSKQPHPTSQAQEQAPSSQIDTDPLGEWTLKEIAWPDPRIGGFRRTVKVLTQNANGPCSLLALANVLILRGSIHISHKLEKITYAALSALIADFLVSRPQSGNPRGLTLEAALNILPTTVRGLNVNVGFDDIKSFQATEGSSDELALFEMAGVDLVHGWIADTGSSEEWAAMKRAAGDEIPTYDGLQEAIIRGMGTTEGQAATDATLLQHFLQSTGTQLTFPGLFALNALEPGSVVAFFRNSHLSVLYRRHLPPPDSSDSSPTLYQLVTDQSFALEPEITWESITDIDGSGTAYYNSEFFPASSAGGDYSGMSAREVVRREERARREQAREEALMRGENTDDYRGSMEDQTDLQLARELQEEEDRMIAESYRDQDQQRHRRENVQLDPAVRARAAPRAEEGAEARPGKVKKEKKEKKDCCVM</sequence>
<dbReference type="OrthoDB" id="10261212at2759"/>
<feature type="region of interest" description="Disordered" evidence="1">
    <location>
        <begin position="1"/>
        <end position="76"/>
    </location>
</feature>
<evidence type="ECO:0000313" key="4">
    <source>
        <dbReference type="Proteomes" id="UP000620104"/>
    </source>
</evidence>
<dbReference type="Proteomes" id="UP000620104">
    <property type="component" value="Unassembled WGS sequence"/>
</dbReference>
<dbReference type="InterPro" id="IPR007518">
    <property type="entry name" value="MINDY"/>
</dbReference>
<dbReference type="GO" id="GO:0016807">
    <property type="term" value="F:cysteine-type carboxypeptidase activity"/>
    <property type="evidence" value="ECO:0007669"/>
    <property type="project" value="TreeGrafter"/>
</dbReference>
<dbReference type="AlphaFoldDB" id="A0A8H3U048"/>
<proteinExistence type="predicted"/>
<reference evidence="3" key="1">
    <citation type="submission" date="2020-07" db="EMBL/GenBank/DDBJ databases">
        <title>Draft Genome Sequence of a Deep-Sea Yeast, Naganishia (Cryptococcus) liquefaciens strain N6.</title>
        <authorList>
            <person name="Han Y.W."/>
            <person name="Kajitani R."/>
            <person name="Morimoto H."/>
            <person name="Parhat M."/>
            <person name="Tsubouchi H."/>
            <person name="Bakenova O."/>
            <person name="Ogata M."/>
            <person name="Argunhan B."/>
            <person name="Aoki R."/>
            <person name="Kajiwara S."/>
            <person name="Itoh T."/>
            <person name="Iwasaki H."/>
        </authorList>
    </citation>
    <scope>NUCLEOTIDE SEQUENCE</scope>
    <source>
        <strain evidence="3">N6</strain>
    </source>
</reference>
<name>A0A8H3U048_9TREE</name>
<evidence type="ECO:0000259" key="2">
    <source>
        <dbReference type="Pfam" id="PF04424"/>
    </source>
</evidence>
<feature type="compositionally biased region" description="Basic and acidic residues" evidence="1">
    <location>
        <begin position="418"/>
        <end position="430"/>
    </location>
</feature>
<dbReference type="Pfam" id="PF04424">
    <property type="entry name" value="MINDY_DUB"/>
    <property type="match status" value="1"/>
</dbReference>
<feature type="compositionally biased region" description="Basic and acidic residues" evidence="1">
    <location>
        <begin position="449"/>
        <end position="459"/>
    </location>
</feature>
<dbReference type="GO" id="GO:0005829">
    <property type="term" value="C:cytosol"/>
    <property type="evidence" value="ECO:0007669"/>
    <property type="project" value="TreeGrafter"/>
</dbReference>
<feature type="compositionally biased region" description="Polar residues" evidence="1">
    <location>
        <begin position="58"/>
        <end position="74"/>
    </location>
</feature>
<dbReference type="GO" id="GO:0071108">
    <property type="term" value="P:protein K48-linked deubiquitination"/>
    <property type="evidence" value="ECO:0007669"/>
    <property type="project" value="TreeGrafter"/>
</dbReference>
<evidence type="ECO:0000313" key="3">
    <source>
        <dbReference type="EMBL" id="GHJ89988.1"/>
    </source>
</evidence>
<evidence type="ECO:0000256" key="1">
    <source>
        <dbReference type="SAM" id="MobiDB-lite"/>
    </source>
</evidence>
<dbReference type="GO" id="GO:1990380">
    <property type="term" value="F:K48-linked deubiquitinase activity"/>
    <property type="evidence" value="ECO:0007669"/>
    <property type="project" value="InterPro"/>
</dbReference>
<dbReference type="PANTHER" id="PTHR18063:SF6">
    <property type="entry name" value="UBIQUITIN CARBOXYL-TERMINAL HYDROLASE"/>
    <property type="match status" value="1"/>
</dbReference>
<organism evidence="3 4">
    <name type="scientific">Naganishia liquefaciens</name>
    <dbReference type="NCBI Taxonomy" id="104408"/>
    <lineage>
        <taxon>Eukaryota</taxon>
        <taxon>Fungi</taxon>
        <taxon>Dikarya</taxon>
        <taxon>Basidiomycota</taxon>
        <taxon>Agaricomycotina</taxon>
        <taxon>Tremellomycetes</taxon>
        <taxon>Filobasidiales</taxon>
        <taxon>Filobasidiaceae</taxon>
        <taxon>Naganishia</taxon>
    </lineage>
</organism>
<dbReference type="InterPro" id="IPR033979">
    <property type="entry name" value="MINDY_domain"/>
</dbReference>